<dbReference type="Pfam" id="PF21858">
    <property type="entry name" value="DUF6914"/>
    <property type="match status" value="1"/>
</dbReference>
<protein>
    <submittedName>
        <fullName evidence="1">Uncharacterized protein</fullName>
    </submittedName>
</protein>
<organism evidence="1 2">
    <name type="scientific">Acrodontium crateriforme</name>
    <dbReference type="NCBI Taxonomy" id="150365"/>
    <lineage>
        <taxon>Eukaryota</taxon>
        <taxon>Fungi</taxon>
        <taxon>Dikarya</taxon>
        <taxon>Ascomycota</taxon>
        <taxon>Pezizomycotina</taxon>
        <taxon>Dothideomycetes</taxon>
        <taxon>Dothideomycetidae</taxon>
        <taxon>Mycosphaerellales</taxon>
        <taxon>Teratosphaeriaceae</taxon>
        <taxon>Acrodontium</taxon>
    </lineage>
</organism>
<name>A0AAQ3M152_9PEZI</name>
<evidence type="ECO:0000313" key="2">
    <source>
        <dbReference type="Proteomes" id="UP001303373"/>
    </source>
</evidence>
<accession>A0AAQ3M152</accession>
<reference evidence="1 2" key="1">
    <citation type="submission" date="2023-11" db="EMBL/GenBank/DDBJ databases">
        <title>An acidophilic fungus is an integral part of prey digestion in a carnivorous sundew plant.</title>
        <authorList>
            <person name="Tsai I.J."/>
        </authorList>
    </citation>
    <scope>NUCLEOTIDE SEQUENCE [LARGE SCALE GENOMIC DNA]</scope>
    <source>
        <strain evidence="1">169a</strain>
    </source>
</reference>
<dbReference type="InterPro" id="IPR054208">
    <property type="entry name" value="DUF6914"/>
</dbReference>
<sequence>MPSNKPRLYCALYARGGAPKMAGKEDQYHWALFVGPKSERQEDIGHKFHAKQFSDSTINEWRFEERATTMLPVEMILVRIIIGKVENYDKMKELLRMIPVRPETPGWNCVAWVREALEGLNDSSQILGTKQTEWSIVRDAAMQYCRSKVENHRFDGKGSGFDPGTVPTYDLTQKTETIT</sequence>
<dbReference type="Proteomes" id="UP001303373">
    <property type="component" value="Chromosome 2"/>
</dbReference>
<gene>
    <name evidence="1" type="ORF">R9X50_00177300</name>
</gene>
<keyword evidence="2" id="KW-1185">Reference proteome</keyword>
<proteinExistence type="predicted"/>
<dbReference type="EMBL" id="CP138581">
    <property type="protein sequence ID" value="WPG98971.1"/>
    <property type="molecule type" value="Genomic_DNA"/>
</dbReference>
<evidence type="ECO:0000313" key="1">
    <source>
        <dbReference type="EMBL" id="WPG98971.1"/>
    </source>
</evidence>
<dbReference type="AlphaFoldDB" id="A0AAQ3M152"/>